<feature type="region of interest" description="Disordered" evidence="9">
    <location>
        <begin position="534"/>
        <end position="571"/>
    </location>
</feature>
<dbReference type="PANTHER" id="PTHR13466">
    <property type="entry name" value="TEX2 PROTEIN-RELATED"/>
    <property type="match status" value="1"/>
</dbReference>
<dbReference type="GO" id="GO:0005789">
    <property type="term" value="C:endoplasmic reticulum membrane"/>
    <property type="evidence" value="ECO:0007669"/>
    <property type="project" value="UniProtKB-SubCell"/>
</dbReference>
<proteinExistence type="predicted"/>
<name>A0AAD7WP54_9TELE</name>
<evidence type="ECO:0000256" key="2">
    <source>
        <dbReference type="ARBA" id="ARBA00022448"/>
    </source>
</evidence>
<evidence type="ECO:0000256" key="5">
    <source>
        <dbReference type="ARBA" id="ARBA00022989"/>
    </source>
</evidence>
<dbReference type="PANTHER" id="PTHR13466:SF2">
    <property type="entry name" value="TESTIS-EXPRESSED PROTEIN 2"/>
    <property type="match status" value="1"/>
</dbReference>
<organism evidence="12 13">
    <name type="scientific">Aldrovandia affinis</name>
    <dbReference type="NCBI Taxonomy" id="143900"/>
    <lineage>
        <taxon>Eukaryota</taxon>
        <taxon>Metazoa</taxon>
        <taxon>Chordata</taxon>
        <taxon>Craniata</taxon>
        <taxon>Vertebrata</taxon>
        <taxon>Euteleostomi</taxon>
        <taxon>Actinopterygii</taxon>
        <taxon>Neopterygii</taxon>
        <taxon>Teleostei</taxon>
        <taxon>Notacanthiformes</taxon>
        <taxon>Halosauridae</taxon>
        <taxon>Aldrovandia</taxon>
    </lineage>
</organism>
<keyword evidence="2" id="KW-0813">Transport</keyword>
<feature type="compositionally biased region" description="Low complexity" evidence="9">
    <location>
        <begin position="251"/>
        <end position="264"/>
    </location>
</feature>
<dbReference type="InterPro" id="IPR031468">
    <property type="entry name" value="SMP_LBD"/>
</dbReference>
<dbReference type="PROSITE" id="PS51847">
    <property type="entry name" value="SMP"/>
    <property type="match status" value="1"/>
</dbReference>
<feature type="domain" description="SMP-LTD" evidence="11">
    <location>
        <begin position="692"/>
        <end position="782"/>
    </location>
</feature>
<evidence type="ECO:0000256" key="3">
    <source>
        <dbReference type="ARBA" id="ARBA00022692"/>
    </source>
</evidence>
<evidence type="ECO:0000256" key="7">
    <source>
        <dbReference type="ARBA" id="ARBA00023121"/>
    </source>
</evidence>
<feature type="transmembrane region" description="Helical" evidence="10">
    <location>
        <begin position="382"/>
        <end position="403"/>
    </location>
</feature>
<dbReference type="GO" id="GO:0008289">
    <property type="term" value="F:lipid binding"/>
    <property type="evidence" value="ECO:0007669"/>
    <property type="project" value="UniProtKB-KW"/>
</dbReference>
<evidence type="ECO:0000256" key="6">
    <source>
        <dbReference type="ARBA" id="ARBA00023055"/>
    </source>
</evidence>
<gene>
    <name evidence="12" type="ORF">AAFF_G00340340</name>
</gene>
<dbReference type="EMBL" id="JAINUG010000054">
    <property type="protein sequence ID" value="KAJ8404261.1"/>
    <property type="molecule type" value="Genomic_DNA"/>
</dbReference>
<accession>A0AAD7WP54</accession>
<evidence type="ECO:0000256" key="8">
    <source>
        <dbReference type="ARBA" id="ARBA00023136"/>
    </source>
</evidence>
<evidence type="ECO:0000256" key="1">
    <source>
        <dbReference type="ARBA" id="ARBA00004586"/>
    </source>
</evidence>
<dbReference type="GO" id="GO:0006869">
    <property type="term" value="P:lipid transport"/>
    <property type="evidence" value="ECO:0007669"/>
    <property type="project" value="UniProtKB-KW"/>
</dbReference>
<feature type="region of interest" description="Disordered" evidence="9">
    <location>
        <begin position="181"/>
        <end position="205"/>
    </location>
</feature>
<feature type="region of interest" description="Disordered" evidence="9">
    <location>
        <begin position="599"/>
        <end position="640"/>
    </location>
</feature>
<keyword evidence="6" id="KW-0445">Lipid transport</keyword>
<evidence type="ECO:0000259" key="11">
    <source>
        <dbReference type="PROSITE" id="PS51847"/>
    </source>
</evidence>
<keyword evidence="5 10" id="KW-1133">Transmembrane helix</keyword>
<feature type="compositionally biased region" description="Acidic residues" evidence="9">
    <location>
        <begin position="369"/>
        <end position="380"/>
    </location>
</feature>
<reference evidence="12" key="1">
    <citation type="journal article" date="2023" name="Science">
        <title>Genome structures resolve the early diversification of teleost fishes.</title>
        <authorList>
            <person name="Parey E."/>
            <person name="Louis A."/>
            <person name="Montfort J."/>
            <person name="Bouchez O."/>
            <person name="Roques C."/>
            <person name="Iampietro C."/>
            <person name="Lluch J."/>
            <person name="Castinel A."/>
            <person name="Donnadieu C."/>
            <person name="Desvignes T."/>
            <person name="Floi Bucao C."/>
            <person name="Jouanno E."/>
            <person name="Wen M."/>
            <person name="Mejri S."/>
            <person name="Dirks R."/>
            <person name="Jansen H."/>
            <person name="Henkel C."/>
            <person name="Chen W.J."/>
            <person name="Zahm M."/>
            <person name="Cabau C."/>
            <person name="Klopp C."/>
            <person name="Thompson A.W."/>
            <person name="Robinson-Rechavi M."/>
            <person name="Braasch I."/>
            <person name="Lecointre G."/>
            <person name="Bobe J."/>
            <person name="Postlethwait J.H."/>
            <person name="Berthelot C."/>
            <person name="Roest Crollius H."/>
            <person name="Guiguen Y."/>
        </authorList>
    </citation>
    <scope>NUCLEOTIDE SEQUENCE</scope>
    <source>
        <strain evidence="12">NC1722</strain>
    </source>
</reference>
<feature type="compositionally biased region" description="Basic and acidic residues" evidence="9">
    <location>
        <begin position="541"/>
        <end position="566"/>
    </location>
</feature>
<evidence type="ECO:0000313" key="13">
    <source>
        <dbReference type="Proteomes" id="UP001221898"/>
    </source>
</evidence>
<dbReference type="AlphaFoldDB" id="A0AAD7WP54"/>
<keyword evidence="4" id="KW-0256">Endoplasmic reticulum</keyword>
<evidence type="ECO:0000256" key="9">
    <source>
        <dbReference type="SAM" id="MobiDB-lite"/>
    </source>
</evidence>
<feature type="region of interest" description="Disordered" evidence="9">
    <location>
        <begin position="342"/>
        <end position="381"/>
    </location>
</feature>
<keyword evidence="7" id="KW-0446">Lipid-binding</keyword>
<feature type="compositionally biased region" description="Polar residues" evidence="9">
    <location>
        <begin position="144"/>
        <end position="161"/>
    </location>
</feature>
<feature type="compositionally biased region" description="Polar residues" evidence="9">
    <location>
        <begin position="190"/>
        <end position="199"/>
    </location>
</feature>
<feature type="transmembrane region" description="Helical" evidence="10">
    <location>
        <begin position="409"/>
        <end position="429"/>
    </location>
</feature>
<evidence type="ECO:0000256" key="4">
    <source>
        <dbReference type="ARBA" id="ARBA00022824"/>
    </source>
</evidence>
<evidence type="ECO:0000256" key="10">
    <source>
        <dbReference type="SAM" id="Phobius"/>
    </source>
</evidence>
<feature type="compositionally biased region" description="Low complexity" evidence="9">
    <location>
        <begin position="630"/>
        <end position="640"/>
    </location>
</feature>
<sequence length="782" mass="85336">MRRLLAMMTHGPLLKGVTHHCNDQQEPRPCRYVGSKAAGPALALPGDRLHSLLRPGKEEEDEEEEEEVLCDPAASPPSAAAAAGYDDHGIVTAEEASEDLSVAPPSKPFLSLVKSLSSEVEPREGLALPPAMRHRQLMKTFVKSLSTDSSRADQEPQSSSLRGADSLLSLQLFRQFTQPRLAAGGGVGSDSKTAPSSPLASPDGRSFFKVQEVEARIEDTRRRLSEVMYEPLQRLSKMIGDDSGGLRPKPLSSSASELSSLAGLNGPPESNNNNNYCIKEEEGGDWEGESPPAKVWPSGRAGGGAWGYRSPSLGLDRCSMATLARQDDEEFCELYSDDFDYADADGEGEGEAGVTLRPRPPRGESGEGGVEEEEEEEEEAPAVPYTTLVVLTTLVYGCFVLPLPTYLSGALLGVAVGFMLAMLVVWLAGPRRSGDSPRRDKHRGRMLNMANLDIKEPDIFKGWMNEIYSYDPETYHATLTHSPKPDVTYISQKIYDLTDSKIYLAPQNLARKRVWNKKYPICIELGRQEAFMSQTQTGKGGAEEERTAVEAGERGEASGGSEEAKRPCGTPERSCPSAHVLFLFGRTGREKEEWFRRMTVSSKLKSEARKPQSLPGGRSAFIPSHNRSNSQSGGLSHKLSSSSVRQKMLLDYSVYMAQYVPPQPGTPADSPVHSAESSPGASKKLPSSPKEEAEPESWVNALLGRILWDFLGEKYWASVVSKKIQMKLSKIRLPYFMNELTLTELDMGVAVPKIVQASKPLVDHQDSGLGKRAEEEGCCGDG</sequence>
<dbReference type="CDD" id="cd21675">
    <property type="entry name" value="SMP_TEX2"/>
    <property type="match status" value="1"/>
</dbReference>
<keyword evidence="13" id="KW-1185">Reference proteome</keyword>
<protein>
    <recommendedName>
        <fullName evidence="11">SMP-LTD domain-containing protein</fullName>
    </recommendedName>
</protein>
<evidence type="ECO:0000313" key="12">
    <source>
        <dbReference type="EMBL" id="KAJ8404261.1"/>
    </source>
</evidence>
<keyword evidence="8 10" id="KW-0472">Membrane</keyword>
<feature type="region of interest" description="Disordered" evidence="9">
    <location>
        <begin position="663"/>
        <end position="694"/>
    </location>
</feature>
<feature type="region of interest" description="Disordered" evidence="9">
    <location>
        <begin position="144"/>
        <end position="163"/>
    </location>
</feature>
<keyword evidence="3 10" id="KW-0812">Transmembrane</keyword>
<dbReference type="Proteomes" id="UP001221898">
    <property type="component" value="Unassembled WGS sequence"/>
</dbReference>
<comment type="subcellular location">
    <subcellularLocation>
        <location evidence="1">Endoplasmic reticulum membrane</location>
    </subcellularLocation>
</comment>
<feature type="region of interest" description="Disordered" evidence="9">
    <location>
        <begin position="238"/>
        <end position="298"/>
    </location>
</feature>
<comment type="caution">
    <text evidence="12">The sequence shown here is derived from an EMBL/GenBank/DDBJ whole genome shotgun (WGS) entry which is preliminary data.</text>
</comment>